<organism evidence="1 2">
    <name type="scientific">Actinoallomurus acaciae</name>
    <dbReference type="NCBI Taxonomy" id="502577"/>
    <lineage>
        <taxon>Bacteria</taxon>
        <taxon>Bacillati</taxon>
        <taxon>Actinomycetota</taxon>
        <taxon>Actinomycetes</taxon>
        <taxon>Streptosporangiales</taxon>
        <taxon>Thermomonosporaceae</taxon>
        <taxon>Actinoallomurus</taxon>
    </lineage>
</organism>
<dbReference type="Gene3D" id="1.10.287.680">
    <property type="entry name" value="Helix hairpin bin"/>
    <property type="match status" value="1"/>
</dbReference>
<dbReference type="RefSeq" id="WP_378204194.1">
    <property type="nucleotide sequence ID" value="NZ_JBHLZP010000142.1"/>
</dbReference>
<keyword evidence="2" id="KW-1185">Reference proteome</keyword>
<gene>
    <name evidence="1" type="ORF">ACFFNX_20120</name>
</gene>
<sequence>MATITLRVDDKARDDLEALARGRGATVSDLLRASIFEMLGRDVPTDDTSSTPLTLTVVERCHLALQHESLAMLHSDDEHEADYHRRMVEVLTKGYTGEYYRVFAGISPELSRRDCRLLRDLLDMFCVLKASLDRLDAAEKNSLGEGAEVRLSFQGFDFNDAYESRLANYAQHLIDTDRWQDLAENFDDEHERGNSHSPRLATYLRMLESFQPIWSAKVKDSGLSHDDRYALNLNELHTVLAAWPYPRK</sequence>
<dbReference type="SUPFAM" id="SSF116960">
    <property type="entry name" value="YfbU-like"/>
    <property type="match status" value="1"/>
</dbReference>
<dbReference type="Gene3D" id="1.10.3190.10">
    <property type="entry name" value="yfbu gene product, domain 2"/>
    <property type="match status" value="1"/>
</dbReference>
<dbReference type="InterPro" id="IPR023145">
    <property type="entry name" value="YfbU_helix-hairpin_sf"/>
</dbReference>
<dbReference type="Proteomes" id="UP001589627">
    <property type="component" value="Unassembled WGS sequence"/>
</dbReference>
<accession>A0ABV5YHH7</accession>
<comment type="caution">
    <text evidence="1">The sequence shown here is derived from an EMBL/GenBank/DDBJ whole genome shotgun (WGS) entry which is preliminary data.</text>
</comment>
<dbReference type="EMBL" id="JBHLZP010000142">
    <property type="protein sequence ID" value="MFB9834493.1"/>
    <property type="molecule type" value="Genomic_DNA"/>
</dbReference>
<proteinExistence type="predicted"/>
<protein>
    <submittedName>
        <fullName evidence="1">YfbU family protein</fullName>
    </submittedName>
</protein>
<name>A0ABV5YHH7_9ACTN</name>
<evidence type="ECO:0000313" key="1">
    <source>
        <dbReference type="EMBL" id="MFB9834493.1"/>
    </source>
</evidence>
<dbReference type="Pfam" id="PF03887">
    <property type="entry name" value="YfbU"/>
    <property type="match status" value="1"/>
</dbReference>
<dbReference type="CDD" id="cd21631">
    <property type="entry name" value="RHH_CopG_NikR-like"/>
    <property type="match status" value="1"/>
</dbReference>
<dbReference type="InterPro" id="IPR005587">
    <property type="entry name" value="UPF0304_YfbU"/>
</dbReference>
<dbReference type="InterPro" id="IPR023146">
    <property type="entry name" value="YfbU_alpha-helical_sf"/>
</dbReference>
<evidence type="ECO:0000313" key="2">
    <source>
        <dbReference type="Proteomes" id="UP001589627"/>
    </source>
</evidence>
<reference evidence="1 2" key="1">
    <citation type="submission" date="2024-09" db="EMBL/GenBank/DDBJ databases">
        <authorList>
            <person name="Sun Q."/>
            <person name="Mori K."/>
        </authorList>
    </citation>
    <scope>NUCLEOTIDE SEQUENCE [LARGE SCALE GENOMIC DNA]</scope>
    <source>
        <strain evidence="1 2">TBRC 0563</strain>
    </source>
</reference>